<dbReference type="GO" id="GO:0051213">
    <property type="term" value="F:dioxygenase activity"/>
    <property type="evidence" value="ECO:0007669"/>
    <property type="project" value="UniProtKB-KW"/>
</dbReference>
<protein>
    <submittedName>
        <fullName evidence="8">TauD/TfdA family dioxygenase</fullName>
    </submittedName>
</protein>
<comment type="caution">
    <text evidence="8">The sequence shown here is derived from an EMBL/GenBank/DDBJ whole genome shotgun (WGS) entry which is preliminary data.</text>
</comment>
<reference evidence="8 9" key="1">
    <citation type="submission" date="2018-02" db="EMBL/GenBank/DDBJ databases">
        <title>8 Nocardia nova and 1 Nocardia cyriacigeorgica strain used for evolution to TMP-SMX.</title>
        <authorList>
            <person name="Mehta H."/>
            <person name="Weng J."/>
            <person name="Shamoo Y."/>
        </authorList>
    </citation>
    <scope>NUCLEOTIDE SEQUENCE [LARGE SCALE GENOMIC DNA]</scope>
    <source>
        <strain evidence="8 9">BAA2227</strain>
    </source>
</reference>
<dbReference type="PANTHER" id="PTHR43779:SF3">
    <property type="entry name" value="(3R)-3-[(CARBOXYMETHYL)AMINO]FATTY ACID OXYGENASE_DECARBOXYLASE"/>
    <property type="match status" value="1"/>
</dbReference>
<evidence type="ECO:0000313" key="8">
    <source>
        <dbReference type="EMBL" id="PPJ32022.1"/>
    </source>
</evidence>
<accession>A0A2S6AD41</accession>
<dbReference type="InterPro" id="IPR051178">
    <property type="entry name" value="TfdA_dioxygenase"/>
</dbReference>
<keyword evidence="4 8" id="KW-0223">Dioxygenase</keyword>
<comment type="cofactor">
    <cofactor evidence="1">
        <name>Fe(2+)</name>
        <dbReference type="ChEBI" id="CHEBI:29033"/>
    </cofactor>
</comment>
<name>A0A2S6AD41_9NOCA</name>
<keyword evidence="5" id="KW-0560">Oxidoreductase</keyword>
<evidence type="ECO:0000313" key="9">
    <source>
        <dbReference type="Proteomes" id="UP000238356"/>
    </source>
</evidence>
<dbReference type="SUPFAM" id="SSF51197">
    <property type="entry name" value="Clavaminate synthase-like"/>
    <property type="match status" value="1"/>
</dbReference>
<dbReference type="InterPro" id="IPR042098">
    <property type="entry name" value="TauD-like_sf"/>
</dbReference>
<evidence type="ECO:0000256" key="1">
    <source>
        <dbReference type="ARBA" id="ARBA00001954"/>
    </source>
</evidence>
<evidence type="ECO:0000256" key="2">
    <source>
        <dbReference type="ARBA" id="ARBA00005896"/>
    </source>
</evidence>
<dbReference type="InterPro" id="IPR003819">
    <property type="entry name" value="TauD/TfdA-like"/>
</dbReference>
<gene>
    <name evidence="8" type="ORF">C5F51_04035</name>
</gene>
<dbReference type="GO" id="GO:0046872">
    <property type="term" value="F:metal ion binding"/>
    <property type="evidence" value="ECO:0007669"/>
    <property type="project" value="UniProtKB-KW"/>
</dbReference>
<evidence type="ECO:0000256" key="5">
    <source>
        <dbReference type="ARBA" id="ARBA00023002"/>
    </source>
</evidence>
<evidence type="ECO:0000259" key="7">
    <source>
        <dbReference type="Pfam" id="PF02668"/>
    </source>
</evidence>
<keyword evidence="9" id="KW-1185">Reference proteome</keyword>
<feature type="domain" description="TauD/TfdA-like" evidence="7">
    <location>
        <begin position="6"/>
        <end position="267"/>
    </location>
</feature>
<proteinExistence type="inferred from homology"/>
<dbReference type="Proteomes" id="UP000238356">
    <property type="component" value="Unassembled WGS sequence"/>
</dbReference>
<evidence type="ECO:0000256" key="6">
    <source>
        <dbReference type="ARBA" id="ARBA00023004"/>
    </source>
</evidence>
<organism evidence="8 9">
    <name type="scientific">Nocardia nova</name>
    <dbReference type="NCBI Taxonomy" id="37330"/>
    <lineage>
        <taxon>Bacteria</taxon>
        <taxon>Bacillati</taxon>
        <taxon>Actinomycetota</taxon>
        <taxon>Actinomycetes</taxon>
        <taxon>Mycobacteriales</taxon>
        <taxon>Nocardiaceae</taxon>
        <taxon>Nocardia</taxon>
    </lineage>
</organism>
<dbReference type="PANTHER" id="PTHR43779">
    <property type="entry name" value="DIOXYGENASE RV0097-RELATED"/>
    <property type="match status" value="1"/>
</dbReference>
<dbReference type="AlphaFoldDB" id="A0A2S6AD41"/>
<evidence type="ECO:0000256" key="4">
    <source>
        <dbReference type="ARBA" id="ARBA00022964"/>
    </source>
</evidence>
<dbReference type="Gene3D" id="3.60.130.10">
    <property type="entry name" value="Clavaminate synthase-like"/>
    <property type="match status" value="1"/>
</dbReference>
<dbReference type="Pfam" id="PF02668">
    <property type="entry name" value="TauD"/>
    <property type="match status" value="1"/>
</dbReference>
<comment type="similarity">
    <text evidence="2">Belongs to the TfdA dioxygenase family.</text>
</comment>
<dbReference type="RefSeq" id="WP_064904395.1">
    <property type="nucleotide sequence ID" value="NZ_JADLQW010000003.1"/>
</dbReference>
<evidence type="ECO:0000256" key="3">
    <source>
        <dbReference type="ARBA" id="ARBA00022723"/>
    </source>
</evidence>
<dbReference type="EMBL" id="PSZD01000002">
    <property type="protein sequence ID" value="PPJ32022.1"/>
    <property type="molecule type" value="Genomic_DNA"/>
</dbReference>
<sequence>MPAITTTKLSETVGVRVDDVDLDRLRSDDDLPQACLAALEEHGVLLFPRLHADDETQAAFCRKLGELVQFPLYPNPDVMEISFDPDNPNVEYFASNDYWHLDGFMDEVPAKASIMSAHVVTETGGETAFASTYVAYDELSEEEKRRFEGLRVWHSFEAIQRLTYADPTPEQREEWARRGGREHPLVWTHESGRRSLVFGASADHVVGMDQDEGRALLDDLLARATAPDRVLSHRWSVGDMVIWDNTGLVHRACPFDRSQPRRMHRSTLVGQESIK</sequence>
<keyword evidence="3" id="KW-0479">Metal-binding</keyword>
<keyword evidence="6" id="KW-0408">Iron</keyword>